<evidence type="ECO:0000256" key="8">
    <source>
        <dbReference type="ARBA" id="ARBA00022989"/>
    </source>
</evidence>
<dbReference type="InterPro" id="IPR038578">
    <property type="entry name" value="GT29-like_sf"/>
</dbReference>
<evidence type="ECO:0000256" key="1">
    <source>
        <dbReference type="ARBA" id="ARBA00004323"/>
    </source>
</evidence>
<dbReference type="GO" id="GO:0001665">
    <property type="term" value="F:alpha-N-acetylgalactosaminide alpha-2,6-sialyltransferase activity"/>
    <property type="evidence" value="ECO:0007669"/>
    <property type="project" value="UniProtKB-EC"/>
</dbReference>
<evidence type="ECO:0000256" key="9">
    <source>
        <dbReference type="ARBA" id="ARBA00023034"/>
    </source>
</evidence>
<evidence type="ECO:0000256" key="2">
    <source>
        <dbReference type="ARBA" id="ARBA00004922"/>
    </source>
</evidence>
<feature type="compositionally biased region" description="Low complexity" evidence="17">
    <location>
        <begin position="119"/>
        <end position="129"/>
    </location>
</feature>
<sequence>MTIDAPVILSALFFTIIAIIVASSLLAKKSSPKKERQEERPDREVTESREEIPPVPVKIEEKIPPAPVKSEEKRPTAPPDLVPEVVEPTPVKEPTPLAPEPAPEQELPTPKPETLTALVEDPVAETTPEVPVPEPESVPLLESVPVPEPESVPSLEPESAPEPVPEQEAAPAREPETVPAPESVPVPEPGSAPAPEPESVPVPEPGSAPAPEPESVPVPEPKSAPEPKSTLSLLWHSSTSRLFERNTSHECVRCAVVGNGGILRGSGQGKVIDSHDYVFRVNAAIIKGFEDDVGTKTSFYGFTTNSLKNSFLAYHRDGFKTIPHDPGIRYIVIPAQTRDYVMLAAAIQGVSVPSGIDEGDRPSRYFGFNPQIHQFRMIHPHFIQYVTKRFLNSPQMEMYRDFYMPSTGAQMLLTALHTCDQVSAYGFMTDNYEDFSDHYYDSEYRPLVHYANHDLRMEGWLWKLLHTHKVMWLYQRYKKRSDVTHRKNSAHV</sequence>
<keyword evidence="12" id="KW-0325">Glycoprotein</keyword>
<keyword evidence="10 18" id="KW-0472">Membrane</keyword>
<keyword evidence="11" id="KW-1015">Disulfide bond</keyword>
<keyword evidence="6 18" id="KW-0812">Transmembrane</keyword>
<evidence type="ECO:0000256" key="13">
    <source>
        <dbReference type="ARBA" id="ARBA00036348"/>
    </source>
</evidence>
<keyword evidence="4" id="KW-0328">Glycosyltransferase</keyword>
<evidence type="ECO:0000256" key="18">
    <source>
        <dbReference type="SAM" id="Phobius"/>
    </source>
</evidence>
<dbReference type="GO" id="GO:0006493">
    <property type="term" value="P:protein O-linked glycosylation"/>
    <property type="evidence" value="ECO:0007669"/>
    <property type="project" value="TreeGrafter"/>
</dbReference>
<name>A0A9W7TR52_TRIRA</name>
<keyword evidence="8 18" id="KW-1133">Transmembrane helix</keyword>
<keyword evidence="20" id="KW-1185">Reference proteome</keyword>
<evidence type="ECO:0000256" key="7">
    <source>
        <dbReference type="ARBA" id="ARBA00022968"/>
    </source>
</evidence>
<comment type="caution">
    <text evidence="19">The sequence shown here is derived from an EMBL/GenBank/DDBJ whole genome shotgun (WGS) entry which is preliminary data.</text>
</comment>
<comment type="similarity">
    <text evidence="3">Belongs to the glycosyltransferase 29 family.</text>
</comment>
<evidence type="ECO:0000256" key="12">
    <source>
        <dbReference type="ARBA" id="ARBA00023180"/>
    </source>
</evidence>
<dbReference type="EMBL" id="JAFHDT010000011">
    <property type="protein sequence ID" value="KAI7803770.1"/>
    <property type="molecule type" value="Genomic_DNA"/>
</dbReference>
<feature type="compositionally biased region" description="Low complexity" evidence="17">
    <location>
        <begin position="137"/>
        <end position="158"/>
    </location>
</feature>
<dbReference type="InterPro" id="IPR001675">
    <property type="entry name" value="Glyco_trans_29"/>
</dbReference>
<dbReference type="PANTHER" id="PTHR45941:SF5">
    <property type="entry name" value="ALPHA-N-ACETYLGALACTOSAMINIDE ALPHA-2,6-SIALYLTRANSFERASE 2"/>
    <property type="match status" value="1"/>
</dbReference>
<feature type="compositionally biased region" description="Pro residues" evidence="17">
    <location>
        <begin position="91"/>
        <end position="102"/>
    </location>
</feature>
<evidence type="ECO:0000256" key="5">
    <source>
        <dbReference type="ARBA" id="ARBA00022679"/>
    </source>
</evidence>
<evidence type="ECO:0000256" key="3">
    <source>
        <dbReference type="ARBA" id="ARBA00006003"/>
    </source>
</evidence>
<evidence type="ECO:0000313" key="20">
    <source>
        <dbReference type="Proteomes" id="UP001059041"/>
    </source>
</evidence>
<reference evidence="19" key="1">
    <citation type="submission" date="2021-02" db="EMBL/GenBank/DDBJ databases">
        <title>Comparative genomics reveals that relaxation of natural selection precedes convergent phenotypic evolution of cavefish.</title>
        <authorList>
            <person name="Peng Z."/>
        </authorList>
    </citation>
    <scope>NUCLEOTIDE SEQUENCE</scope>
    <source>
        <tissue evidence="19">Muscle</tissue>
    </source>
</reference>
<comment type="catalytic activity">
    <reaction evidence="16">
        <text>a 3-O-[N-acetyl-alpha-D-galactosaminyl]-L-threonyl-[protein] + CMP-N-acetyl-beta-neuraminate = a 3-O-[N-acetyl-alpha-neuraminosyl-(2-&gt;6)-N-acetyl-alpha-D-galactosaminyl]-L-threonyl-[protein] + CMP + H(+)</text>
        <dbReference type="Rhea" id="RHEA:81643"/>
        <dbReference type="Rhea" id="RHEA-COMP:11689"/>
        <dbReference type="Rhea" id="RHEA-COMP:19720"/>
        <dbReference type="ChEBI" id="CHEBI:15378"/>
        <dbReference type="ChEBI" id="CHEBI:57812"/>
        <dbReference type="ChEBI" id="CHEBI:60377"/>
        <dbReference type="ChEBI" id="CHEBI:87075"/>
        <dbReference type="ChEBI" id="CHEBI:231970"/>
    </reaction>
    <physiologicalReaction direction="left-to-right" evidence="16">
        <dbReference type="Rhea" id="RHEA:81644"/>
    </physiologicalReaction>
</comment>
<dbReference type="GO" id="GO:0000139">
    <property type="term" value="C:Golgi membrane"/>
    <property type="evidence" value="ECO:0007669"/>
    <property type="project" value="UniProtKB-SubCell"/>
</dbReference>
<evidence type="ECO:0000313" key="19">
    <source>
        <dbReference type="EMBL" id="KAI7803770.1"/>
    </source>
</evidence>
<evidence type="ECO:0000256" key="16">
    <source>
        <dbReference type="ARBA" id="ARBA00052285"/>
    </source>
</evidence>
<dbReference type="Gene3D" id="3.90.1480.20">
    <property type="entry name" value="Glycosyl transferase family 29"/>
    <property type="match status" value="1"/>
</dbReference>
<dbReference type="AlphaFoldDB" id="A0A9W7TR52"/>
<feature type="compositionally biased region" description="Basic and acidic residues" evidence="17">
    <location>
        <begin position="32"/>
        <end position="75"/>
    </location>
</feature>
<evidence type="ECO:0000256" key="17">
    <source>
        <dbReference type="SAM" id="MobiDB-lite"/>
    </source>
</evidence>
<comment type="catalytic activity">
    <reaction evidence="15">
        <text>a 3-O-[N-acetyl-alpha-neuraminyl-(2-&gt;3)-beta-D-galactosyl-(1-&gt;3)-N-acetyl-alpha-D-galactosaminyl]-L-threonyl-[protein] + CMP-N-acetyl-beta-neuraminate = a 3-O-{alpha-Neu5Ac-(2-&gt;3)-beta-D-Gal-(1-&gt;3)-[alpha-Neu5Ac-(2-&gt;6)]-alpha-D-GalNAc}-L-threonyl-[protein] + CMP + H(+)</text>
        <dbReference type="Rhea" id="RHEA:81659"/>
        <dbReference type="Rhea" id="RHEA-COMP:14417"/>
        <dbReference type="Rhea" id="RHEA-COMP:16763"/>
        <dbReference type="ChEBI" id="CHEBI:15378"/>
        <dbReference type="ChEBI" id="CHEBI:57812"/>
        <dbReference type="ChEBI" id="CHEBI:60377"/>
        <dbReference type="ChEBI" id="CHEBI:139598"/>
        <dbReference type="ChEBI" id="CHEBI:156398"/>
    </reaction>
    <physiologicalReaction direction="left-to-right" evidence="15">
        <dbReference type="Rhea" id="RHEA:81660"/>
    </physiologicalReaction>
</comment>
<accession>A0A9W7TR52</accession>
<comment type="subcellular location">
    <subcellularLocation>
        <location evidence="1">Golgi apparatus membrane</location>
        <topology evidence="1">Single-pass type II membrane protein</topology>
    </subcellularLocation>
</comment>
<feature type="region of interest" description="Disordered" evidence="17">
    <location>
        <begin position="27"/>
        <end position="229"/>
    </location>
</feature>
<evidence type="ECO:0000256" key="6">
    <source>
        <dbReference type="ARBA" id="ARBA00022692"/>
    </source>
</evidence>
<comment type="pathway">
    <text evidence="2">Protein modification; protein glycosylation.</text>
</comment>
<feature type="transmembrane region" description="Helical" evidence="18">
    <location>
        <begin position="6"/>
        <end position="27"/>
    </location>
</feature>
<dbReference type="PANTHER" id="PTHR45941">
    <property type="entry name" value="ALPHA-N-ACETYLGALACTOSAMINIDE ALPHA-2,6-SIALYLTRANSFERASE 2-LIKE-RELATED"/>
    <property type="match status" value="1"/>
</dbReference>
<keyword evidence="9" id="KW-0333">Golgi apparatus</keyword>
<keyword evidence="7" id="KW-0735">Signal-anchor</keyword>
<evidence type="ECO:0000256" key="10">
    <source>
        <dbReference type="ARBA" id="ARBA00023136"/>
    </source>
</evidence>
<evidence type="ECO:0000256" key="14">
    <source>
        <dbReference type="ARBA" id="ARBA00039109"/>
    </source>
</evidence>
<protein>
    <recommendedName>
        <fullName evidence="14">alpha-N-acetylgalactosaminide alpha-2,6-sialyltransferase</fullName>
        <ecNumber evidence="14">2.4.3.3</ecNumber>
    </recommendedName>
</protein>
<organism evidence="19 20">
    <name type="scientific">Triplophysa rosa</name>
    <name type="common">Cave loach</name>
    <dbReference type="NCBI Taxonomy" id="992332"/>
    <lineage>
        <taxon>Eukaryota</taxon>
        <taxon>Metazoa</taxon>
        <taxon>Chordata</taxon>
        <taxon>Craniata</taxon>
        <taxon>Vertebrata</taxon>
        <taxon>Euteleostomi</taxon>
        <taxon>Actinopterygii</taxon>
        <taxon>Neopterygii</taxon>
        <taxon>Teleostei</taxon>
        <taxon>Ostariophysi</taxon>
        <taxon>Cypriniformes</taxon>
        <taxon>Nemacheilidae</taxon>
        <taxon>Triplophysa</taxon>
    </lineage>
</organism>
<dbReference type="Pfam" id="PF00777">
    <property type="entry name" value="Glyco_transf_29"/>
    <property type="match status" value="1"/>
</dbReference>
<evidence type="ECO:0000256" key="11">
    <source>
        <dbReference type="ARBA" id="ARBA00023157"/>
    </source>
</evidence>
<comment type="catalytic activity">
    <reaction evidence="13">
        <text>a beta-D-galactosyl-(1-&gt;3)-N-acetyl-alpha-D-galactosaminyl derivative + CMP-N-acetyl-beta-neuraminate = a beta-D-galactosyl-(1-&gt;3)-[N-acetyl-alpha-neuraminyl-(2-&gt;6)]-N-acetyl-alpha-D-galactosaminyl derivative + CMP + H(+)</text>
        <dbReference type="Rhea" id="RHEA:11136"/>
        <dbReference type="ChEBI" id="CHEBI:15378"/>
        <dbReference type="ChEBI" id="CHEBI:57812"/>
        <dbReference type="ChEBI" id="CHEBI:60377"/>
        <dbReference type="ChEBI" id="CHEBI:133470"/>
        <dbReference type="ChEBI" id="CHEBI:140764"/>
        <dbReference type="EC" id="2.4.3.3"/>
    </reaction>
    <physiologicalReaction direction="left-to-right" evidence="13">
        <dbReference type="Rhea" id="RHEA:11137"/>
    </physiologicalReaction>
</comment>
<evidence type="ECO:0000256" key="4">
    <source>
        <dbReference type="ARBA" id="ARBA00022676"/>
    </source>
</evidence>
<feature type="compositionally biased region" description="Pro residues" evidence="17">
    <location>
        <begin position="182"/>
        <end position="224"/>
    </location>
</feature>
<keyword evidence="5" id="KW-0808">Transferase</keyword>
<proteinExistence type="inferred from homology"/>
<dbReference type="EC" id="2.4.3.3" evidence="14"/>
<gene>
    <name evidence="19" type="ORF">IRJ41_011395</name>
</gene>
<evidence type="ECO:0000256" key="15">
    <source>
        <dbReference type="ARBA" id="ARBA00050664"/>
    </source>
</evidence>
<dbReference type="Proteomes" id="UP001059041">
    <property type="component" value="Linkage Group LG11"/>
</dbReference>